<sequence>MPQTRPVALPSAINLKGRWLEESGFITGMPITVTVKRGKIVIETEINL</sequence>
<evidence type="ECO:0000313" key="2">
    <source>
        <dbReference type="EMBL" id="MBI0557437.1"/>
    </source>
</evidence>
<proteinExistence type="predicted"/>
<feature type="domain" description="Toxin SymE-like" evidence="1">
    <location>
        <begin position="10"/>
        <end position="44"/>
    </location>
</feature>
<dbReference type="InterPro" id="IPR014944">
    <property type="entry name" value="Toxin_SymE-like"/>
</dbReference>
<protein>
    <submittedName>
        <fullName evidence="2">Type I toxin-antitoxin system SymE family toxin</fullName>
    </submittedName>
</protein>
<name>A0ABS0S6D9_PECPM</name>
<organism evidence="2 3">
    <name type="scientific">Pectobacterium parmentieri</name>
    <dbReference type="NCBI Taxonomy" id="1905730"/>
    <lineage>
        <taxon>Bacteria</taxon>
        <taxon>Pseudomonadati</taxon>
        <taxon>Pseudomonadota</taxon>
        <taxon>Gammaproteobacteria</taxon>
        <taxon>Enterobacterales</taxon>
        <taxon>Pectobacteriaceae</taxon>
        <taxon>Pectobacterium</taxon>
    </lineage>
</organism>
<dbReference type="Pfam" id="PF08845">
    <property type="entry name" value="SymE_toxin"/>
    <property type="match status" value="1"/>
</dbReference>
<dbReference type="RefSeq" id="WP_198338702.1">
    <property type="nucleotide sequence ID" value="NZ_WABM01000102.1"/>
</dbReference>
<dbReference type="Proteomes" id="UP001194579">
    <property type="component" value="Unassembled WGS sequence"/>
</dbReference>
<evidence type="ECO:0000259" key="1">
    <source>
        <dbReference type="Pfam" id="PF08845"/>
    </source>
</evidence>
<reference evidence="3" key="1">
    <citation type="submission" date="2023-07" db="EMBL/GenBank/DDBJ databases">
        <title>Identification of Pectobacterium versatile causing blackleg of potato from New York State with a whole genome sequencing approach.</title>
        <authorList>
            <person name="Ma X."/>
            <person name="Swingle B."/>
        </authorList>
    </citation>
    <scope>NUCLEOTIDE SEQUENCE [LARGE SCALE GENOMIC DNA]</scope>
    <source>
        <strain evidence="3">NY1588A</strain>
    </source>
</reference>
<dbReference type="EMBL" id="WABS01000103">
    <property type="protein sequence ID" value="MBI0557437.1"/>
    <property type="molecule type" value="Genomic_DNA"/>
</dbReference>
<keyword evidence="3" id="KW-1185">Reference proteome</keyword>
<gene>
    <name evidence="2" type="ORF">F6Q06_23650</name>
</gene>
<accession>A0ABS0S6D9</accession>
<evidence type="ECO:0000313" key="3">
    <source>
        <dbReference type="Proteomes" id="UP001194579"/>
    </source>
</evidence>
<comment type="caution">
    <text evidence="2">The sequence shown here is derived from an EMBL/GenBank/DDBJ whole genome shotgun (WGS) entry which is preliminary data.</text>
</comment>